<dbReference type="InterPro" id="IPR025563">
    <property type="entry name" value="DUF4286"/>
</dbReference>
<keyword evidence="2" id="KW-1185">Reference proteome</keyword>
<dbReference type="EMBL" id="BMPI01000070">
    <property type="protein sequence ID" value="GGM75466.1"/>
    <property type="molecule type" value="Genomic_DNA"/>
</dbReference>
<reference evidence="1" key="1">
    <citation type="journal article" date="2014" name="Int. J. Syst. Evol. Microbiol.">
        <title>Complete genome sequence of Corynebacterium casei LMG S-19264T (=DSM 44701T), isolated from a smear-ripened cheese.</title>
        <authorList>
            <consortium name="US DOE Joint Genome Institute (JGI-PGF)"/>
            <person name="Walter F."/>
            <person name="Albersmeier A."/>
            <person name="Kalinowski J."/>
            <person name="Ruckert C."/>
        </authorList>
    </citation>
    <scope>NUCLEOTIDE SEQUENCE</scope>
    <source>
        <strain evidence="1">JCM 19831</strain>
    </source>
</reference>
<reference evidence="1" key="2">
    <citation type="submission" date="2020-09" db="EMBL/GenBank/DDBJ databases">
        <authorList>
            <person name="Sun Q."/>
            <person name="Ohkuma M."/>
        </authorList>
    </citation>
    <scope>NUCLEOTIDE SEQUENCE</scope>
    <source>
        <strain evidence="1">JCM 19831</strain>
    </source>
</reference>
<dbReference type="Gene3D" id="3.30.70.100">
    <property type="match status" value="1"/>
</dbReference>
<sequence length="101" mass="10830">MGKAILVVRTNPVDGREDEYNEWYTNKHVPDILALPGFVAAHRYVLAGPDEAAEFRYVAIYEIEGSVADALGALANAGLDVSPSLDPHTSAEPYVAFDPGA</sequence>
<name>A0A917UBC3_9ACTN</name>
<dbReference type="AlphaFoldDB" id="A0A917UBC3"/>
<evidence type="ECO:0008006" key="3">
    <source>
        <dbReference type="Google" id="ProtNLM"/>
    </source>
</evidence>
<accession>A0A917UBC3</accession>
<evidence type="ECO:0000313" key="2">
    <source>
        <dbReference type="Proteomes" id="UP000642070"/>
    </source>
</evidence>
<dbReference type="SUPFAM" id="SSF54909">
    <property type="entry name" value="Dimeric alpha+beta barrel"/>
    <property type="match status" value="1"/>
</dbReference>
<dbReference type="Proteomes" id="UP000642070">
    <property type="component" value="Unassembled WGS sequence"/>
</dbReference>
<protein>
    <recommendedName>
        <fullName evidence="3">EthD domain-containing protein</fullName>
    </recommendedName>
</protein>
<dbReference type="InterPro" id="IPR011008">
    <property type="entry name" value="Dimeric_a/b-barrel"/>
</dbReference>
<proteinExistence type="predicted"/>
<gene>
    <name evidence="1" type="ORF">GCM10007977_091310</name>
</gene>
<evidence type="ECO:0000313" key="1">
    <source>
        <dbReference type="EMBL" id="GGM75466.1"/>
    </source>
</evidence>
<dbReference type="Pfam" id="PF14114">
    <property type="entry name" value="DUF4286"/>
    <property type="match status" value="1"/>
</dbReference>
<comment type="caution">
    <text evidence="1">The sequence shown here is derived from an EMBL/GenBank/DDBJ whole genome shotgun (WGS) entry which is preliminary data.</text>
</comment>
<organism evidence="1 2">
    <name type="scientific">Dactylosporangium sucinum</name>
    <dbReference type="NCBI Taxonomy" id="1424081"/>
    <lineage>
        <taxon>Bacteria</taxon>
        <taxon>Bacillati</taxon>
        <taxon>Actinomycetota</taxon>
        <taxon>Actinomycetes</taxon>
        <taxon>Micromonosporales</taxon>
        <taxon>Micromonosporaceae</taxon>
        <taxon>Dactylosporangium</taxon>
    </lineage>
</organism>
<dbReference type="RefSeq" id="WP_190256343.1">
    <property type="nucleotide sequence ID" value="NZ_BMPI01000070.1"/>
</dbReference>